<reference evidence="1" key="1">
    <citation type="journal article" date="2020" name="Nature">
        <title>Giant virus diversity and host interactions through global metagenomics.</title>
        <authorList>
            <person name="Schulz F."/>
            <person name="Roux S."/>
            <person name="Paez-Espino D."/>
            <person name="Jungbluth S."/>
            <person name="Walsh D.A."/>
            <person name="Denef V.J."/>
            <person name="McMahon K.D."/>
            <person name="Konstantinidis K.T."/>
            <person name="Eloe-Fadrosh E.A."/>
            <person name="Kyrpides N.C."/>
            <person name="Woyke T."/>
        </authorList>
    </citation>
    <scope>NUCLEOTIDE SEQUENCE</scope>
    <source>
        <strain evidence="1">GVMAG-S-1021933-23</strain>
    </source>
</reference>
<proteinExistence type="predicted"/>
<protein>
    <submittedName>
        <fullName evidence="1">Uncharacterized protein</fullName>
    </submittedName>
</protein>
<sequence length="427" mass="50599">MKLFNCEYLSLKNNQAYKFLKELSENVFIASKNNKKEVYPLLIGSMALSEYYENIGINDCDMIMTPLQTFKFLKGNSDNIQVFVLDVNGIKHHKLLFENNDITIITDKNQAYYKLVLYSQGMRTKKINGQKIIIGSQKILKMLKTVHLFYNSSFEKHIKHYDLMFNINYKKDSELMAIREDMIKEAKCIRDPVNKFEKSDQFTFSTISTPSSELQYSVENYKKVLTEYCNSEYGEQFWDKYTCLLNNFSKYSKYVSPNELYPKYFYPNELEKAKYDSERITIDQDNVISIILDDQVYKLHYSYDIKSNELFNISIFYNDIWNKILRIINPEILYQEYYSSSEMKQILRHTIYKYKLPDGLTYDTIKYLLRLASPFIKINLTSAYKFSLNNKNHQIVSIYEGKYLDDNKIIQTLPENEDSVLTFESGN</sequence>
<dbReference type="AlphaFoldDB" id="A0A6C0AGN7"/>
<organism evidence="1">
    <name type="scientific">viral metagenome</name>
    <dbReference type="NCBI Taxonomy" id="1070528"/>
    <lineage>
        <taxon>unclassified sequences</taxon>
        <taxon>metagenomes</taxon>
        <taxon>organismal metagenomes</taxon>
    </lineage>
</organism>
<name>A0A6C0AGN7_9ZZZZ</name>
<dbReference type="EMBL" id="MN740598">
    <property type="protein sequence ID" value="QHS78525.1"/>
    <property type="molecule type" value="Genomic_DNA"/>
</dbReference>
<accession>A0A6C0AGN7</accession>
<evidence type="ECO:0000313" key="1">
    <source>
        <dbReference type="EMBL" id="QHS78525.1"/>
    </source>
</evidence>